<dbReference type="Proteomes" id="UP000176198">
    <property type="component" value="Unassembled WGS sequence"/>
</dbReference>
<dbReference type="NCBIfam" id="TIGR01179">
    <property type="entry name" value="galE"/>
    <property type="match status" value="1"/>
</dbReference>
<dbReference type="Pfam" id="PF01370">
    <property type="entry name" value="Epimerase"/>
    <property type="match status" value="1"/>
</dbReference>
<comment type="similarity">
    <text evidence="4 10">Belongs to the NAD(P)-dependent epimerase/dehydratase family.</text>
</comment>
<keyword evidence="8 10" id="KW-0413">Isomerase</keyword>
<comment type="catalytic activity">
    <reaction evidence="1 10">
        <text>UDP-alpha-D-glucose = UDP-alpha-D-galactose</text>
        <dbReference type="Rhea" id="RHEA:22168"/>
        <dbReference type="ChEBI" id="CHEBI:58885"/>
        <dbReference type="ChEBI" id="CHEBI:66914"/>
        <dbReference type="EC" id="5.1.3.2"/>
    </reaction>
</comment>
<dbReference type="PANTHER" id="PTHR43725">
    <property type="entry name" value="UDP-GLUCOSE 4-EPIMERASE"/>
    <property type="match status" value="1"/>
</dbReference>
<dbReference type="UniPathway" id="UPA00214"/>
<keyword evidence="9 10" id="KW-0119">Carbohydrate metabolism</keyword>
<evidence type="ECO:0000256" key="3">
    <source>
        <dbReference type="ARBA" id="ARBA00004947"/>
    </source>
</evidence>
<evidence type="ECO:0000313" key="12">
    <source>
        <dbReference type="EMBL" id="OGM02362.1"/>
    </source>
</evidence>
<dbReference type="EC" id="5.1.3.2" evidence="5 10"/>
<feature type="domain" description="NAD-dependent epimerase/dehydratase" evidence="11">
    <location>
        <begin position="3"/>
        <end position="253"/>
    </location>
</feature>
<evidence type="ECO:0000259" key="11">
    <source>
        <dbReference type="Pfam" id="PF01370"/>
    </source>
</evidence>
<organism evidence="12 13">
    <name type="scientific">Candidatus Woesebacteria bacterium GWA1_41_8</name>
    <dbReference type="NCBI Taxonomy" id="1802471"/>
    <lineage>
        <taxon>Bacteria</taxon>
        <taxon>Candidatus Woeseibacteriota</taxon>
    </lineage>
</organism>
<evidence type="ECO:0000256" key="4">
    <source>
        <dbReference type="ARBA" id="ARBA00007637"/>
    </source>
</evidence>
<protein>
    <recommendedName>
        <fullName evidence="6 10">UDP-glucose 4-epimerase</fullName>
        <ecNumber evidence="5 10">5.1.3.2</ecNumber>
    </recommendedName>
</protein>
<name>A0A1F7WHQ8_9BACT</name>
<proteinExistence type="inferred from homology"/>
<dbReference type="Gene3D" id="3.40.50.720">
    <property type="entry name" value="NAD(P)-binding Rossmann-like Domain"/>
    <property type="match status" value="1"/>
</dbReference>
<evidence type="ECO:0000256" key="5">
    <source>
        <dbReference type="ARBA" id="ARBA00013189"/>
    </source>
</evidence>
<keyword evidence="7 10" id="KW-0520">NAD</keyword>
<dbReference type="AlphaFoldDB" id="A0A1F7WHQ8"/>
<comment type="pathway">
    <text evidence="3 10">Carbohydrate metabolism; galactose metabolism.</text>
</comment>
<dbReference type="GO" id="GO:0003978">
    <property type="term" value="F:UDP-glucose 4-epimerase activity"/>
    <property type="evidence" value="ECO:0007669"/>
    <property type="project" value="UniProtKB-UniRule"/>
</dbReference>
<dbReference type="Gene3D" id="3.90.25.10">
    <property type="entry name" value="UDP-galactose 4-epimerase, domain 1"/>
    <property type="match status" value="1"/>
</dbReference>
<evidence type="ECO:0000256" key="7">
    <source>
        <dbReference type="ARBA" id="ARBA00023027"/>
    </source>
</evidence>
<comment type="caution">
    <text evidence="12">The sequence shown here is derived from an EMBL/GenBank/DDBJ whole genome shotgun (WGS) entry which is preliminary data.</text>
</comment>
<dbReference type="GO" id="GO:0006012">
    <property type="term" value="P:galactose metabolic process"/>
    <property type="evidence" value="ECO:0007669"/>
    <property type="project" value="UniProtKB-UniPathway"/>
</dbReference>
<dbReference type="SUPFAM" id="SSF51735">
    <property type="entry name" value="NAD(P)-binding Rossmann-fold domains"/>
    <property type="match status" value="1"/>
</dbReference>
<dbReference type="PANTHER" id="PTHR43725:SF53">
    <property type="entry name" value="UDP-ARABINOSE 4-EPIMERASE 1"/>
    <property type="match status" value="1"/>
</dbReference>
<dbReference type="InterPro" id="IPR001509">
    <property type="entry name" value="Epimerase_deHydtase"/>
</dbReference>
<evidence type="ECO:0000256" key="1">
    <source>
        <dbReference type="ARBA" id="ARBA00000083"/>
    </source>
</evidence>
<gene>
    <name evidence="12" type="ORF">A2115_03320</name>
</gene>
<evidence type="ECO:0000313" key="13">
    <source>
        <dbReference type="Proteomes" id="UP000176198"/>
    </source>
</evidence>
<dbReference type="InterPro" id="IPR036291">
    <property type="entry name" value="NAD(P)-bd_dom_sf"/>
</dbReference>
<dbReference type="EMBL" id="MGFJ01000023">
    <property type="protein sequence ID" value="OGM02362.1"/>
    <property type="molecule type" value="Genomic_DNA"/>
</dbReference>
<reference evidence="12 13" key="1">
    <citation type="journal article" date="2016" name="Nat. Commun.">
        <title>Thousands of microbial genomes shed light on interconnected biogeochemical processes in an aquifer system.</title>
        <authorList>
            <person name="Anantharaman K."/>
            <person name="Brown C.T."/>
            <person name="Hug L.A."/>
            <person name="Sharon I."/>
            <person name="Castelle C.J."/>
            <person name="Probst A.J."/>
            <person name="Thomas B.C."/>
            <person name="Singh A."/>
            <person name="Wilkins M.J."/>
            <person name="Karaoz U."/>
            <person name="Brodie E.L."/>
            <person name="Williams K.H."/>
            <person name="Hubbard S.S."/>
            <person name="Banfield J.F."/>
        </authorList>
    </citation>
    <scope>NUCLEOTIDE SEQUENCE [LARGE SCALE GENOMIC DNA]</scope>
</reference>
<sequence>MKILVTGGAGYVGSHAVRELLKNGYEVVVYDNLSSGFSDSLQKKDVEFIHGDLNNLELLEHVFKANNFEAVIDFSGHIEVEESMRNPHKFYSDNVMSLLNLLNMMNRHNVRTIVYSSSASVYGEPKEIPVREMHLHNTNNVYGETKAIAERMLIFFDKIYGIKSVSLRYFNASGADESGEIGEAHNPETHLIPIILNVALGKRQHVSIYGTDYSTKDGTAVRDYIHVRDLSQVHILSMERLISERKSNVFNVGTGKGYSVKEILETARKITGHEIPSIIGSRRFGDPAELVANVDKIKKELGWEPRFSDLQTIIKTAWNWHKNHPGGYGKQINNSSFH</sequence>
<evidence type="ECO:0000256" key="6">
    <source>
        <dbReference type="ARBA" id="ARBA00018569"/>
    </source>
</evidence>
<dbReference type="STRING" id="1802471.A2115_03320"/>
<dbReference type="CDD" id="cd05247">
    <property type="entry name" value="UDP_G4E_1_SDR_e"/>
    <property type="match status" value="1"/>
</dbReference>
<evidence type="ECO:0000256" key="9">
    <source>
        <dbReference type="ARBA" id="ARBA00023277"/>
    </source>
</evidence>
<evidence type="ECO:0000256" key="2">
    <source>
        <dbReference type="ARBA" id="ARBA00001911"/>
    </source>
</evidence>
<evidence type="ECO:0000256" key="8">
    <source>
        <dbReference type="ARBA" id="ARBA00023235"/>
    </source>
</evidence>
<comment type="cofactor">
    <cofactor evidence="2 10">
        <name>NAD(+)</name>
        <dbReference type="ChEBI" id="CHEBI:57540"/>
    </cofactor>
</comment>
<comment type="subunit">
    <text evidence="10">Homodimer.</text>
</comment>
<accession>A0A1F7WHQ8</accession>
<dbReference type="InterPro" id="IPR005886">
    <property type="entry name" value="UDP_G4E"/>
</dbReference>
<evidence type="ECO:0000256" key="10">
    <source>
        <dbReference type="RuleBase" id="RU366046"/>
    </source>
</evidence>